<dbReference type="EMBL" id="UINC01045648">
    <property type="protein sequence ID" value="SVB52651.1"/>
    <property type="molecule type" value="Genomic_DNA"/>
</dbReference>
<keyword evidence="6 7" id="KW-0472">Membrane</keyword>
<evidence type="ECO:0000256" key="1">
    <source>
        <dbReference type="ARBA" id="ARBA00004651"/>
    </source>
</evidence>
<protein>
    <submittedName>
        <fullName evidence="8">Uncharacterized protein</fullName>
    </submittedName>
</protein>
<keyword evidence="3" id="KW-1003">Cell membrane</keyword>
<reference evidence="8" key="1">
    <citation type="submission" date="2018-05" db="EMBL/GenBank/DDBJ databases">
        <authorList>
            <person name="Lanie J.A."/>
            <person name="Ng W.-L."/>
            <person name="Kazmierczak K.M."/>
            <person name="Andrzejewski T.M."/>
            <person name="Davidsen T.M."/>
            <person name="Wayne K.J."/>
            <person name="Tettelin H."/>
            <person name="Glass J.I."/>
            <person name="Rusch D."/>
            <person name="Podicherti R."/>
            <person name="Tsui H.-C.T."/>
            <person name="Winkler M.E."/>
        </authorList>
    </citation>
    <scope>NUCLEOTIDE SEQUENCE</scope>
</reference>
<dbReference type="PANTHER" id="PTHR30047">
    <property type="entry name" value="HIGH-AFFINITY CHOLINE TRANSPORT PROTEIN-RELATED"/>
    <property type="match status" value="1"/>
</dbReference>
<keyword evidence="2" id="KW-0813">Transport</keyword>
<dbReference type="InterPro" id="IPR000060">
    <property type="entry name" value="BCCT_transptr"/>
</dbReference>
<sequence length="172" mass="19977">MVKTDKIIFYASLATLIFFTVPIIIWSKGSYEILLFLKVFIENAFGTIYQVLTFIVLLFVLWLAFSKYGHIRLGDDDYHFNTFSWASMIFCAGVLLTGGSVMFMGATHRIYNPWSTFSERGSNYLRSETPEKILYLTEDMHKRLTDLNNDISEIGGWIYEIRARKNNLTHTK</sequence>
<feature type="transmembrane region" description="Helical" evidence="7">
    <location>
        <begin position="7"/>
        <end position="27"/>
    </location>
</feature>
<evidence type="ECO:0000256" key="5">
    <source>
        <dbReference type="ARBA" id="ARBA00022989"/>
    </source>
</evidence>
<evidence type="ECO:0000256" key="7">
    <source>
        <dbReference type="SAM" id="Phobius"/>
    </source>
</evidence>
<dbReference type="GO" id="GO:0005886">
    <property type="term" value="C:plasma membrane"/>
    <property type="evidence" value="ECO:0007669"/>
    <property type="project" value="UniProtKB-SubCell"/>
</dbReference>
<evidence type="ECO:0000256" key="3">
    <source>
        <dbReference type="ARBA" id="ARBA00022475"/>
    </source>
</evidence>
<dbReference type="GO" id="GO:0022857">
    <property type="term" value="F:transmembrane transporter activity"/>
    <property type="evidence" value="ECO:0007669"/>
    <property type="project" value="InterPro"/>
</dbReference>
<gene>
    <name evidence="8" type="ORF">METZ01_LOCUS205505</name>
</gene>
<evidence type="ECO:0000256" key="4">
    <source>
        <dbReference type="ARBA" id="ARBA00022692"/>
    </source>
</evidence>
<dbReference type="PANTHER" id="PTHR30047:SF7">
    <property type="entry name" value="HIGH-AFFINITY CHOLINE TRANSPORT PROTEIN"/>
    <property type="match status" value="1"/>
</dbReference>
<dbReference type="AlphaFoldDB" id="A0A382ERN8"/>
<keyword evidence="5 7" id="KW-1133">Transmembrane helix</keyword>
<feature type="transmembrane region" description="Helical" evidence="7">
    <location>
        <begin position="85"/>
        <end position="106"/>
    </location>
</feature>
<keyword evidence="4 7" id="KW-0812">Transmembrane</keyword>
<comment type="subcellular location">
    <subcellularLocation>
        <location evidence="1">Cell membrane</location>
        <topology evidence="1">Multi-pass membrane protein</topology>
    </subcellularLocation>
</comment>
<evidence type="ECO:0000256" key="6">
    <source>
        <dbReference type="ARBA" id="ARBA00023136"/>
    </source>
</evidence>
<evidence type="ECO:0000313" key="8">
    <source>
        <dbReference type="EMBL" id="SVB52651.1"/>
    </source>
</evidence>
<evidence type="ECO:0000256" key="2">
    <source>
        <dbReference type="ARBA" id="ARBA00022448"/>
    </source>
</evidence>
<accession>A0A382ERN8</accession>
<organism evidence="8">
    <name type="scientific">marine metagenome</name>
    <dbReference type="NCBI Taxonomy" id="408172"/>
    <lineage>
        <taxon>unclassified sequences</taxon>
        <taxon>metagenomes</taxon>
        <taxon>ecological metagenomes</taxon>
    </lineage>
</organism>
<name>A0A382ERN8_9ZZZZ</name>
<feature type="transmembrane region" description="Helical" evidence="7">
    <location>
        <begin position="47"/>
        <end position="65"/>
    </location>
</feature>
<dbReference type="Pfam" id="PF02028">
    <property type="entry name" value="BCCT"/>
    <property type="match status" value="1"/>
</dbReference>
<proteinExistence type="predicted"/>